<evidence type="ECO:0000259" key="3">
    <source>
        <dbReference type="Pfam" id="PF02709"/>
    </source>
</evidence>
<dbReference type="Gene3D" id="3.90.550.10">
    <property type="entry name" value="Spore Coat Polysaccharide Biosynthesis Protein SpsA, Chain A"/>
    <property type="match status" value="1"/>
</dbReference>
<keyword evidence="1 4" id="KW-0808">Transferase</keyword>
<dbReference type="InterPro" id="IPR001173">
    <property type="entry name" value="Glyco_trans_2-like"/>
</dbReference>
<dbReference type="AlphaFoldDB" id="A0A8J3QF96"/>
<evidence type="ECO:0000256" key="1">
    <source>
        <dbReference type="ARBA" id="ARBA00022679"/>
    </source>
</evidence>
<dbReference type="PANTHER" id="PTHR43685:SF3">
    <property type="entry name" value="SLR2126 PROTEIN"/>
    <property type="match status" value="1"/>
</dbReference>
<feature type="domain" description="Galactosyltransferase C-terminal" evidence="3">
    <location>
        <begin position="185"/>
        <end position="224"/>
    </location>
</feature>
<dbReference type="RefSeq" id="WP_203913524.1">
    <property type="nucleotide sequence ID" value="NZ_BONY01000077.1"/>
</dbReference>
<dbReference type="Pfam" id="PF00535">
    <property type="entry name" value="Glycos_transf_2"/>
    <property type="match status" value="1"/>
</dbReference>
<proteinExistence type="predicted"/>
<dbReference type="GO" id="GO:0016740">
    <property type="term" value="F:transferase activity"/>
    <property type="evidence" value="ECO:0007669"/>
    <property type="project" value="UniProtKB-KW"/>
</dbReference>
<dbReference type="EMBL" id="BONY01000077">
    <property type="protein sequence ID" value="GIH09794.1"/>
    <property type="molecule type" value="Genomic_DNA"/>
</dbReference>
<dbReference type="InterPro" id="IPR050834">
    <property type="entry name" value="Glycosyltransf_2"/>
</dbReference>
<dbReference type="Proteomes" id="UP000612899">
    <property type="component" value="Unassembled WGS sequence"/>
</dbReference>
<protein>
    <submittedName>
        <fullName evidence="4">Glycosyl transferase</fullName>
    </submittedName>
</protein>
<organism evidence="4 5">
    <name type="scientific">Rhizocola hellebori</name>
    <dbReference type="NCBI Taxonomy" id="1392758"/>
    <lineage>
        <taxon>Bacteria</taxon>
        <taxon>Bacillati</taxon>
        <taxon>Actinomycetota</taxon>
        <taxon>Actinomycetes</taxon>
        <taxon>Micromonosporales</taxon>
        <taxon>Micromonosporaceae</taxon>
        <taxon>Rhizocola</taxon>
    </lineage>
</organism>
<accession>A0A8J3QF96</accession>
<feature type="domain" description="Glycosyltransferase 2-like" evidence="2">
    <location>
        <begin position="4"/>
        <end position="132"/>
    </location>
</feature>
<dbReference type="SUPFAM" id="SSF53448">
    <property type="entry name" value="Nucleotide-diphospho-sugar transferases"/>
    <property type="match status" value="1"/>
</dbReference>
<reference evidence="4" key="1">
    <citation type="submission" date="2021-01" db="EMBL/GenBank/DDBJ databases">
        <title>Whole genome shotgun sequence of Rhizocola hellebori NBRC 109834.</title>
        <authorList>
            <person name="Komaki H."/>
            <person name="Tamura T."/>
        </authorList>
    </citation>
    <scope>NUCLEOTIDE SEQUENCE</scope>
    <source>
        <strain evidence="4">NBRC 109834</strain>
    </source>
</reference>
<dbReference type="PANTHER" id="PTHR43685">
    <property type="entry name" value="GLYCOSYLTRANSFERASE"/>
    <property type="match status" value="1"/>
</dbReference>
<comment type="caution">
    <text evidence="4">The sequence shown here is derived from an EMBL/GenBank/DDBJ whole genome shotgun (WGS) entry which is preliminary data.</text>
</comment>
<name>A0A8J3QF96_9ACTN</name>
<evidence type="ECO:0000259" key="2">
    <source>
        <dbReference type="Pfam" id="PF00535"/>
    </source>
</evidence>
<evidence type="ECO:0000313" key="5">
    <source>
        <dbReference type="Proteomes" id="UP000612899"/>
    </source>
</evidence>
<gene>
    <name evidence="4" type="ORF">Rhe02_78610</name>
</gene>
<sequence>MKLSVVIPTYNRSDILRLTLESLVHQDLDHDDYEVLVIDDGSSDDTAEVVKEYMDRMNLRYFFQEDEGYRAAGARNVGIANVKADITVFMDSGVLAHSGCLRAHLASHEATDGPAAVIGYVYGYSLNNENAKEVAESTDLSDVDGTIELWRKEGLYGDIREEFFEREGDDCATAPAPWLMYWTFNASIPTEVLRRAGGFDDAFRAWGGEDVDLGYRLHREGARMFLNREAMCLHWPHPRDWDELHGDAVANYQYMARKYDTPITRLLGVVPTINFFVINDVIRGRQLTH</sequence>
<dbReference type="InterPro" id="IPR027791">
    <property type="entry name" value="Galactosyl_T_C"/>
</dbReference>
<dbReference type="Pfam" id="PF02709">
    <property type="entry name" value="Glyco_transf_7C"/>
    <property type="match status" value="1"/>
</dbReference>
<dbReference type="InterPro" id="IPR029044">
    <property type="entry name" value="Nucleotide-diphossugar_trans"/>
</dbReference>
<evidence type="ECO:0000313" key="4">
    <source>
        <dbReference type="EMBL" id="GIH09794.1"/>
    </source>
</evidence>
<keyword evidence="5" id="KW-1185">Reference proteome</keyword>